<dbReference type="AlphaFoldDB" id="A0AA37SN94"/>
<accession>A0AA37SN94</accession>
<keyword evidence="3" id="KW-1185">Reference proteome</keyword>
<proteinExistence type="predicted"/>
<evidence type="ECO:0000259" key="1">
    <source>
        <dbReference type="Pfam" id="PF03496"/>
    </source>
</evidence>
<reference evidence="2" key="1">
    <citation type="journal article" date="2014" name="Int. J. Syst. Evol. Microbiol.">
        <title>Complete genome sequence of Corynebacterium casei LMG S-19264T (=DSM 44701T), isolated from a smear-ripened cheese.</title>
        <authorList>
            <consortium name="US DOE Joint Genome Institute (JGI-PGF)"/>
            <person name="Walter F."/>
            <person name="Albersmeier A."/>
            <person name="Kalinowski J."/>
            <person name="Ruckert C."/>
        </authorList>
    </citation>
    <scope>NUCLEOTIDE SEQUENCE</scope>
    <source>
        <strain evidence="2">NBRC 108769</strain>
    </source>
</reference>
<evidence type="ECO:0000313" key="2">
    <source>
        <dbReference type="EMBL" id="GLR16149.1"/>
    </source>
</evidence>
<protein>
    <recommendedName>
        <fullName evidence="1">ADP ribosyltransferase domain-containing protein</fullName>
    </recommendedName>
</protein>
<feature type="domain" description="ADP ribosyltransferase" evidence="1">
    <location>
        <begin position="100"/>
        <end position="200"/>
    </location>
</feature>
<reference evidence="2" key="2">
    <citation type="submission" date="2023-01" db="EMBL/GenBank/DDBJ databases">
        <title>Draft genome sequence of Portibacter lacus strain NBRC 108769.</title>
        <authorList>
            <person name="Sun Q."/>
            <person name="Mori K."/>
        </authorList>
    </citation>
    <scope>NUCLEOTIDE SEQUENCE</scope>
    <source>
        <strain evidence="2">NBRC 108769</strain>
    </source>
</reference>
<evidence type="ECO:0000313" key="3">
    <source>
        <dbReference type="Proteomes" id="UP001156666"/>
    </source>
</evidence>
<dbReference type="SUPFAM" id="SSF56399">
    <property type="entry name" value="ADP-ribosylation"/>
    <property type="match status" value="1"/>
</dbReference>
<gene>
    <name evidence="2" type="ORF">GCM10007940_07640</name>
</gene>
<dbReference type="Proteomes" id="UP001156666">
    <property type="component" value="Unassembled WGS sequence"/>
</dbReference>
<dbReference type="Gene3D" id="3.90.176.10">
    <property type="entry name" value="Toxin ADP-ribosyltransferase, Chain A, domain 1"/>
    <property type="match status" value="1"/>
</dbReference>
<dbReference type="InterPro" id="IPR003540">
    <property type="entry name" value="ADP-ribosyltransferase"/>
</dbReference>
<dbReference type="Pfam" id="PF03496">
    <property type="entry name" value="ADPrib_exo_Tox"/>
    <property type="match status" value="1"/>
</dbReference>
<sequence>MRNPEELNQLIENELLQKTNFSIAYKQIINNEFMQKKFEAHVGIKWQYCGIIAAYSGVAFRDLNPCLRSKHYKCDRRYVNILSELLTESINQLQQMNEVVLCRNEGHVNMDKVSQWYVDHVGNSVTYPGFTSTSLDWQPVEDRVIFKVKTKKNSSKARNIIPVLEIFQPERAKNEKEILFDKDTTFLIEKVEAGIIFLSEIDKSKGSLKLTNCYWNFSDKRQQDIFKDE</sequence>
<dbReference type="EMBL" id="BSOH01000003">
    <property type="protein sequence ID" value="GLR16149.1"/>
    <property type="molecule type" value="Genomic_DNA"/>
</dbReference>
<organism evidence="2 3">
    <name type="scientific">Portibacter lacus</name>
    <dbReference type="NCBI Taxonomy" id="1099794"/>
    <lineage>
        <taxon>Bacteria</taxon>
        <taxon>Pseudomonadati</taxon>
        <taxon>Bacteroidota</taxon>
        <taxon>Saprospiria</taxon>
        <taxon>Saprospirales</taxon>
        <taxon>Haliscomenobacteraceae</taxon>
        <taxon>Portibacter</taxon>
    </lineage>
</organism>
<name>A0AA37SN94_9BACT</name>
<comment type="caution">
    <text evidence="2">The sequence shown here is derived from an EMBL/GenBank/DDBJ whole genome shotgun (WGS) entry which is preliminary data.</text>
</comment>
<dbReference type="PROSITE" id="PS51996">
    <property type="entry name" value="TR_MART"/>
    <property type="match status" value="1"/>
</dbReference>
<dbReference type="GO" id="GO:0005576">
    <property type="term" value="C:extracellular region"/>
    <property type="evidence" value="ECO:0007669"/>
    <property type="project" value="InterPro"/>
</dbReference>
<dbReference type="RefSeq" id="WP_235294792.1">
    <property type="nucleotide sequence ID" value="NZ_BSOH01000003.1"/>
</dbReference>